<sequence>MKWSGIHVWSFISASLTIMLWVLLGSFIYFCADALRPSPDLHAIPADCDGIVALTGGRNRIEAGITLLKQQPQRLLLISGVSPHTELSHILAAIDAGPLSPDLTKQISLGHQAATTIGNAWETAQWAQQKKLHHLILVTAGYHMRRSLLEFHDIAPQLRLTPYWVQPPAMNTPFHPHTLILMVSQYGKLVGALLRIVVSHQREHVQEGFRSPSSTASQTAPT</sequence>
<dbReference type="InterPro" id="IPR003848">
    <property type="entry name" value="DUF218"/>
</dbReference>
<protein>
    <submittedName>
        <fullName evidence="3">YdcF family protein</fullName>
    </submittedName>
</protein>
<keyword evidence="4" id="KW-1185">Reference proteome</keyword>
<evidence type="ECO:0000259" key="2">
    <source>
        <dbReference type="Pfam" id="PF02698"/>
    </source>
</evidence>
<name>A0ABT3WMB8_9PROT</name>
<evidence type="ECO:0000313" key="4">
    <source>
        <dbReference type="Proteomes" id="UP001165576"/>
    </source>
</evidence>
<evidence type="ECO:0000256" key="1">
    <source>
        <dbReference type="SAM" id="Phobius"/>
    </source>
</evidence>
<keyword evidence="1" id="KW-0472">Membrane</keyword>
<dbReference type="CDD" id="cd06259">
    <property type="entry name" value="YdcF-like"/>
    <property type="match status" value="1"/>
</dbReference>
<dbReference type="Pfam" id="PF02698">
    <property type="entry name" value="DUF218"/>
    <property type="match status" value="1"/>
</dbReference>
<dbReference type="EMBL" id="JANIDY010000006">
    <property type="protein sequence ID" value="MCX5618793.1"/>
    <property type="molecule type" value="Genomic_DNA"/>
</dbReference>
<feature type="domain" description="DUF218" evidence="2">
    <location>
        <begin position="49"/>
        <end position="165"/>
    </location>
</feature>
<dbReference type="RefSeq" id="WP_266117317.1">
    <property type="nucleotide sequence ID" value="NZ_JANIDY010000006.1"/>
</dbReference>
<dbReference type="PANTHER" id="PTHR30336">
    <property type="entry name" value="INNER MEMBRANE PROTEIN, PROBABLE PERMEASE"/>
    <property type="match status" value="1"/>
</dbReference>
<organism evidence="3 4">
    <name type="scientific">Bombella pluederhausensis</name>
    <dbReference type="NCBI Taxonomy" id="2967336"/>
    <lineage>
        <taxon>Bacteria</taxon>
        <taxon>Pseudomonadati</taxon>
        <taxon>Pseudomonadota</taxon>
        <taxon>Alphaproteobacteria</taxon>
        <taxon>Acetobacterales</taxon>
        <taxon>Acetobacteraceae</taxon>
        <taxon>Bombella</taxon>
    </lineage>
</organism>
<comment type="caution">
    <text evidence="3">The sequence shown here is derived from an EMBL/GenBank/DDBJ whole genome shotgun (WGS) entry which is preliminary data.</text>
</comment>
<reference evidence="3" key="1">
    <citation type="submission" date="2022-07" db="EMBL/GenBank/DDBJ databases">
        <title>Bombella genomes.</title>
        <authorList>
            <person name="Harer L."/>
            <person name="Styblova S."/>
            <person name="Ehrmann M."/>
        </authorList>
    </citation>
    <scope>NUCLEOTIDE SEQUENCE</scope>
    <source>
        <strain evidence="3">TMW 2.2543</strain>
    </source>
</reference>
<dbReference type="InterPro" id="IPR051599">
    <property type="entry name" value="Cell_Envelope_Assoc"/>
</dbReference>
<evidence type="ECO:0000313" key="3">
    <source>
        <dbReference type="EMBL" id="MCX5618793.1"/>
    </source>
</evidence>
<keyword evidence="1" id="KW-0812">Transmembrane</keyword>
<dbReference type="Proteomes" id="UP001165576">
    <property type="component" value="Unassembled WGS sequence"/>
</dbReference>
<keyword evidence="1" id="KW-1133">Transmembrane helix</keyword>
<gene>
    <name evidence="3" type="ORF">NQF86_09000</name>
</gene>
<dbReference type="PANTHER" id="PTHR30336:SF4">
    <property type="entry name" value="ENVELOPE BIOGENESIS FACTOR ELYC"/>
    <property type="match status" value="1"/>
</dbReference>
<feature type="transmembrane region" description="Helical" evidence="1">
    <location>
        <begin position="6"/>
        <end position="32"/>
    </location>
</feature>
<accession>A0ABT3WMB8</accession>
<proteinExistence type="predicted"/>